<dbReference type="PANTHER" id="PTHR30244:SF30">
    <property type="entry name" value="BLR5990 PROTEIN"/>
    <property type="match status" value="1"/>
</dbReference>
<dbReference type="HOGENOM" id="CLU_033332_2_4_9"/>
<protein>
    <submittedName>
        <fullName evidence="4">DegT/DnrJ/EryC1/StrS aminotransferase</fullName>
    </submittedName>
</protein>
<keyword evidence="5" id="KW-1185">Reference proteome</keyword>
<feature type="modified residue" description="N6-(pyridoxal phosphate)lysine" evidence="2">
    <location>
        <position position="206"/>
    </location>
</feature>
<feature type="active site" description="Proton acceptor" evidence="1">
    <location>
        <position position="206"/>
    </location>
</feature>
<dbReference type="GO" id="GO:0000271">
    <property type="term" value="P:polysaccharide biosynthetic process"/>
    <property type="evidence" value="ECO:0007669"/>
    <property type="project" value="TreeGrafter"/>
</dbReference>
<dbReference type="GO" id="GO:0030170">
    <property type="term" value="F:pyridoxal phosphate binding"/>
    <property type="evidence" value="ECO:0007669"/>
    <property type="project" value="TreeGrafter"/>
</dbReference>
<keyword evidence="4" id="KW-0808">Transferase</keyword>
<keyword evidence="4" id="KW-0032">Aminotransferase</keyword>
<accession>E4RPL8</accession>
<dbReference type="PANTHER" id="PTHR30244">
    <property type="entry name" value="TRANSAMINASE"/>
    <property type="match status" value="1"/>
</dbReference>
<evidence type="ECO:0000313" key="5">
    <source>
        <dbReference type="Proteomes" id="UP000007434"/>
    </source>
</evidence>
<dbReference type="EMBL" id="CP002304">
    <property type="protein sequence ID" value="ADQ14041.1"/>
    <property type="molecule type" value="Genomic_DNA"/>
</dbReference>
<organism evidence="4 5">
    <name type="scientific">Halanaerobium hydrogeniformans</name>
    <name type="common">Halanaerobium sp. (strain sapolanicus)</name>
    <dbReference type="NCBI Taxonomy" id="656519"/>
    <lineage>
        <taxon>Bacteria</taxon>
        <taxon>Bacillati</taxon>
        <taxon>Bacillota</taxon>
        <taxon>Clostridia</taxon>
        <taxon>Halanaerobiales</taxon>
        <taxon>Halanaerobiaceae</taxon>
        <taxon>Halanaerobium</taxon>
    </lineage>
</organism>
<dbReference type="eggNOG" id="COG0399">
    <property type="taxonomic scope" value="Bacteria"/>
</dbReference>
<dbReference type="KEGG" id="has:Halsa_0577"/>
<dbReference type="AlphaFoldDB" id="E4RPL8"/>
<dbReference type="Proteomes" id="UP000007434">
    <property type="component" value="Chromosome"/>
</dbReference>
<dbReference type="Gene3D" id="3.40.640.10">
    <property type="entry name" value="Type I PLP-dependent aspartate aminotransferase-like (Major domain)"/>
    <property type="match status" value="1"/>
</dbReference>
<dbReference type="Pfam" id="PF01041">
    <property type="entry name" value="DegT_DnrJ_EryC1"/>
    <property type="match status" value="1"/>
</dbReference>
<evidence type="ECO:0000256" key="1">
    <source>
        <dbReference type="PIRSR" id="PIRSR000390-1"/>
    </source>
</evidence>
<gene>
    <name evidence="4" type="ordered locus">Halsa_0577</name>
</gene>
<reference evidence="4 5" key="2">
    <citation type="journal article" date="2011" name="J. Bacteriol.">
        <title>Complete Genome Sequence of the Haloalkaliphilic, Hydrogen Producing Halanaerobium hydrogenoformans.</title>
        <authorList>
            <person name="Brown S.D."/>
            <person name="Begemann M.B."/>
            <person name="Mormile M.R."/>
            <person name="Wall J.D."/>
            <person name="Han C.S."/>
            <person name="Goodwin L.A."/>
            <person name="Pitluck S."/>
            <person name="Land M.L."/>
            <person name="Hauser L.J."/>
            <person name="Elias D.A."/>
        </authorList>
    </citation>
    <scope>NUCLEOTIDE SEQUENCE [LARGE SCALE GENOMIC DNA]</scope>
    <source>
        <strain evidence="5">sapolanicus</strain>
    </source>
</reference>
<dbReference type="InterPro" id="IPR026385">
    <property type="entry name" value="LegC-like"/>
</dbReference>
<dbReference type="STRING" id="656519.Halsa_0577"/>
<name>E4RPL8_HALHG</name>
<proteinExistence type="inferred from homology"/>
<evidence type="ECO:0000313" key="4">
    <source>
        <dbReference type="EMBL" id="ADQ14041.1"/>
    </source>
</evidence>
<dbReference type="CDD" id="cd00616">
    <property type="entry name" value="AHBA_syn"/>
    <property type="match status" value="1"/>
</dbReference>
<comment type="similarity">
    <text evidence="3">Belongs to the DegT/DnrJ/EryC1 family.</text>
</comment>
<dbReference type="Gene3D" id="3.90.1150.10">
    <property type="entry name" value="Aspartate Aminotransferase, domain 1"/>
    <property type="match status" value="1"/>
</dbReference>
<keyword evidence="2 3" id="KW-0663">Pyridoxal phosphate</keyword>
<dbReference type="NCBIfam" id="TIGR04181">
    <property type="entry name" value="NHT_00031"/>
    <property type="match status" value="1"/>
</dbReference>
<dbReference type="OrthoDB" id="9810913at2"/>
<dbReference type="InterPro" id="IPR000653">
    <property type="entry name" value="DegT/StrS_aminotransferase"/>
</dbReference>
<dbReference type="SUPFAM" id="SSF53383">
    <property type="entry name" value="PLP-dependent transferases"/>
    <property type="match status" value="1"/>
</dbReference>
<dbReference type="InterPro" id="IPR015422">
    <property type="entry name" value="PyrdxlP-dep_Trfase_small"/>
</dbReference>
<dbReference type="GO" id="GO:0008483">
    <property type="term" value="F:transaminase activity"/>
    <property type="evidence" value="ECO:0007669"/>
    <property type="project" value="UniProtKB-KW"/>
</dbReference>
<dbReference type="InterPro" id="IPR015424">
    <property type="entry name" value="PyrdxlP-dep_Trfase"/>
</dbReference>
<reference evidence="4 5" key="1">
    <citation type="submission" date="2010-11" db="EMBL/GenBank/DDBJ databases">
        <title>Complete sequence of Halanaerobium sp. sapolanicus.</title>
        <authorList>
            <consortium name="US DOE Joint Genome Institute"/>
            <person name="Lucas S."/>
            <person name="Copeland A."/>
            <person name="Lapidus A."/>
            <person name="Cheng J.-F."/>
            <person name="Bruce D."/>
            <person name="Goodwin L."/>
            <person name="Pitluck S."/>
            <person name="Davenport K."/>
            <person name="Detter J.C."/>
            <person name="Han C."/>
            <person name="Tapia R."/>
            <person name="Land M."/>
            <person name="Hauser L."/>
            <person name="Jeffries C."/>
            <person name="Kyrpides N."/>
            <person name="Ivanova N."/>
            <person name="Mikhailova N."/>
            <person name="Begemann M.B."/>
            <person name="Mormile M.R."/>
            <person name="Wall J.D."/>
            <person name="Elias D.A."/>
            <person name="Woyke T."/>
        </authorList>
    </citation>
    <scope>NUCLEOTIDE SEQUENCE [LARGE SCALE GENOMIC DNA]</scope>
    <source>
        <strain evidence="5">sapolanicus</strain>
    </source>
</reference>
<evidence type="ECO:0000256" key="2">
    <source>
        <dbReference type="PIRSR" id="PIRSR000390-2"/>
    </source>
</evidence>
<evidence type="ECO:0000256" key="3">
    <source>
        <dbReference type="RuleBase" id="RU004508"/>
    </source>
</evidence>
<dbReference type="InterPro" id="IPR015421">
    <property type="entry name" value="PyrdxlP-dep_Trfase_major"/>
</dbReference>
<dbReference type="PIRSF" id="PIRSF000390">
    <property type="entry name" value="PLP_StrS"/>
    <property type="match status" value="1"/>
</dbReference>
<sequence length="391" mass="44037">MPEKRSIPLSVPNLSMDIVENIKDTIESGWVSTGGKFIKEFQEKMEKYLKVDRAVAVQSGTAGLHLAMRVLGVEHNDEVIVPTATFIAAVNPVTYVGAEPVFMDCGDDINIDPDKLESFLANQCKMVDGKVINQKTGREIKAIVVVHVFGNPADMERIMEVAVKYNLKVVEDATEALGSYYTTGKYQGQHCGTIGDIGVYSFNANKIITTGGGGLMVSNHPELLEKASFLGVQAKTDPLYYQHDEIGYNYRMTNIQAAYGTEQIDRLEDFIVTKKKNYQLYKKAIAEIDGLSLLPFNQGTRANHWFYAVMVDQDKYGIDRDQLLRKLNDVNIQARPLWGLIHQQKPYLDNQSYQIEKAQYFVDNLINIPCSSNLTTEEVDIVVEWLKEFKK</sequence>
<dbReference type="RefSeq" id="WP_013405141.1">
    <property type="nucleotide sequence ID" value="NC_014654.1"/>
</dbReference>